<dbReference type="PANTHER" id="PTHR12385">
    <property type="entry name" value="CHOLINE TRANSPORTER-LIKE (SLC FAMILY 44)"/>
    <property type="match status" value="1"/>
</dbReference>
<evidence type="ECO:0000256" key="7">
    <source>
        <dbReference type="SAM" id="MobiDB-lite"/>
    </source>
</evidence>
<dbReference type="Pfam" id="PF04515">
    <property type="entry name" value="Choline_transpo"/>
    <property type="match status" value="1"/>
</dbReference>
<feature type="transmembrane region" description="Helical" evidence="6">
    <location>
        <begin position="389"/>
        <end position="412"/>
    </location>
</feature>
<keyword evidence="9" id="KW-1185">Reference proteome</keyword>
<evidence type="ECO:0000256" key="4">
    <source>
        <dbReference type="ARBA" id="ARBA00022989"/>
    </source>
</evidence>
<reference evidence="8 9" key="1">
    <citation type="submission" date="2024-04" db="EMBL/GenBank/DDBJ databases">
        <title>Tritrichomonas musculus Genome.</title>
        <authorList>
            <person name="Alves-Ferreira E."/>
            <person name="Grigg M."/>
            <person name="Lorenzi H."/>
            <person name="Galac M."/>
        </authorList>
    </citation>
    <scope>NUCLEOTIDE SEQUENCE [LARGE SCALE GENOMIC DNA]</scope>
    <source>
        <strain evidence="8 9">EAF2021</strain>
    </source>
</reference>
<feature type="transmembrane region" description="Helical" evidence="6">
    <location>
        <begin position="336"/>
        <end position="369"/>
    </location>
</feature>
<dbReference type="PANTHER" id="PTHR12385:SF4">
    <property type="entry name" value="PROTEIN PNS1"/>
    <property type="match status" value="1"/>
</dbReference>
<gene>
    <name evidence="8" type="ORF">M9Y10_019506</name>
</gene>
<feature type="transmembrane region" description="Helical" evidence="6">
    <location>
        <begin position="299"/>
        <end position="327"/>
    </location>
</feature>
<evidence type="ECO:0000256" key="2">
    <source>
        <dbReference type="ARBA" id="ARBA00007168"/>
    </source>
</evidence>
<comment type="caution">
    <text evidence="8">The sequence shown here is derived from an EMBL/GenBank/DDBJ whole genome shotgun (WGS) entry which is preliminary data.</text>
</comment>
<keyword evidence="5 6" id="KW-0472">Membrane</keyword>
<keyword evidence="3 6" id="KW-0812">Transmembrane</keyword>
<evidence type="ECO:0000256" key="1">
    <source>
        <dbReference type="ARBA" id="ARBA00004141"/>
    </source>
</evidence>
<feature type="region of interest" description="Disordered" evidence="7">
    <location>
        <begin position="71"/>
        <end position="103"/>
    </location>
</feature>
<evidence type="ECO:0000256" key="5">
    <source>
        <dbReference type="ARBA" id="ARBA00023136"/>
    </source>
</evidence>
<evidence type="ECO:0000313" key="9">
    <source>
        <dbReference type="Proteomes" id="UP001470230"/>
    </source>
</evidence>
<organism evidence="8 9">
    <name type="scientific">Tritrichomonas musculus</name>
    <dbReference type="NCBI Taxonomy" id="1915356"/>
    <lineage>
        <taxon>Eukaryota</taxon>
        <taxon>Metamonada</taxon>
        <taxon>Parabasalia</taxon>
        <taxon>Tritrichomonadida</taxon>
        <taxon>Tritrichomonadidae</taxon>
        <taxon>Tritrichomonas</taxon>
    </lineage>
</organism>
<comment type="similarity">
    <text evidence="2 6">Belongs to the CTL (choline transporter-like) family.</text>
</comment>
<feature type="transmembrane region" description="Helical" evidence="6">
    <location>
        <begin position="499"/>
        <end position="517"/>
    </location>
</feature>
<protein>
    <recommendedName>
        <fullName evidence="6">Choline transporter-like protein</fullName>
    </recommendedName>
</protein>
<dbReference type="InterPro" id="IPR007603">
    <property type="entry name" value="Choline_transptr-like"/>
</dbReference>
<evidence type="ECO:0000256" key="3">
    <source>
        <dbReference type="ARBA" id="ARBA00022692"/>
    </source>
</evidence>
<feature type="compositionally biased region" description="Low complexity" evidence="7">
    <location>
        <begin position="84"/>
        <end position="103"/>
    </location>
</feature>
<feature type="transmembrane region" description="Helical" evidence="6">
    <location>
        <begin position="230"/>
        <end position="252"/>
    </location>
</feature>
<dbReference type="Proteomes" id="UP001470230">
    <property type="component" value="Unassembled WGS sequence"/>
</dbReference>
<name>A0ABR2HGI7_9EUKA</name>
<feature type="transmembrane region" description="Helical" evidence="6">
    <location>
        <begin position="203"/>
        <end position="224"/>
    </location>
</feature>
<comment type="subcellular location">
    <subcellularLocation>
        <location evidence="6">Cell membrane</location>
        <topology evidence="6">Multi-pass membrane protein</topology>
    </subcellularLocation>
    <subcellularLocation>
        <location evidence="1">Membrane</location>
        <topology evidence="1">Multi-pass membrane protein</topology>
    </subcellularLocation>
</comment>
<proteinExistence type="inferred from homology"/>
<feature type="transmembrane region" description="Helical" evidence="6">
    <location>
        <begin position="162"/>
        <end position="182"/>
    </location>
</feature>
<feature type="transmembrane region" description="Helical" evidence="6">
    <location>
        <begin position="259"/>
        <end position="277"/>
    </location>
</feature>
<comment type="function">
    <text evidence="6">Choline transporter.</text>
</comment>
<dbReference type="EMBL" id="JAPFFF010000028">
    <property type="protein sequence ID" value="KAK8846937.1"/>
    <property type="molecule type" value="Genomic_DNA"/>
</dbReference>
<keyword evidence="4 6" id="KW-1133">Transmembrane helix</keyword>
<evidence type="ECO:0000313" key="8">
    <source>
        <dbReference type="EMBL" id="KAK8846937.1"/>
    </source>
</evidence>
<sequence length="615" mass="70588">MNFFYGNQRVYPQNPYGLPINSNPNTTNPNAIPINPYANPFNPYSNPNEDYNVGQYYSEPQTQNTYPDAVAMPINSPQPAVIPSETHQSTQSENSSESSSYIESSEYNPFDINYQDITIDQWQQIPSHHTEYSQYWSTREAFNPHIFSENSKKEKKFNDLCWSIFFWIQFLISIFLLIYLILLKSDGNRSISIKIDSMKTKDIIHSGLIGLSIGIISNIIHYLFLSCCPLFYLGTGMCVGFIYSIMASILYLMYGGNGFAFVFPIFYLIFLLLFYFFSCQSIELSSKFLIMSSKLLTEYPSLICFCLYQVLSTLVIDAFFCALIFYIQKRGINNLLYLYVAFSYFWTTLTFEYVEYLTVSGVAASWYFLNDTDYFPNSPVCQSYKRAMTTSFGSAALAGFILSIVEILEFIIDSTDSSINKMKTYSFCCCIFQCIARCILCVLKCCLMTINRFALVYCATFGIPYVSGCKRVIELMVTRFVRVITTACIIKEATRLNSFIFGIASAFIGYAFGHLMFKERNDYSDDTKEMFKIFICCFALLFTFGIFKATVEPQIALCDTLLVCFFECPENLKTTAYDLYELIAENYHDGLVYEMSRKGIKDRHCCDYGLLICCL</sequence>
<accession>A0ABR2HGI7</accession>
<feature type="transmembrane region" description="Helical" evidence="6">
    <location>
        <begin position="529"/>
        <end position="547"/>
    </location>
</feature>
<evidence type="ECO:0000256" key="6">
    <source>
        <dbReference type="RuleBase" id="RU368066"/>
    </source>
</evidence>